<dbReference type="InterPro" id="IPR024434">
    <property type="entry name" value="TSCPD_dom"/>
</dbReference>
<dbReference type="PRINTS" id="PR01183">
    <property type="entry name" value="RIBORDTASEM1"/>
</dbReference>
<evidence type="ECO:0000256" key="7">
    <source>
        <dbReference type="ARBA" id="ARBA00023002"/>
    </source>
</evidence>
<keyword evidence="8" id="KW-0215">Deoxyribonucleotide synthesis</keyword>
<comment type="cofactor">
    <cofactor evidence="1 14">
        <name>adenosylcob(III)alamin</name>
        <dbReference type="ChEBI" id="CHEBI:18408"/>
    </cofactor>
</comment>
<dbReference type="GO" id="GO:0009263">
    <property type="term" value="P:deoxyribonucleotide biosynthetic process"/>
    <property type="evidence" value="ECO:0007669"/>
    <property type="project" value="UniProtKB-KW"/>
</dbReference>
<dbReference type="Pfam" id="PF12637">
    <property type="entry name" value="TSCPD"/>
    <property type="match status" value="1"/>
</dbReference>
<dbReference type="Pfam" id="PF02867">
    <property type="entry name" value="Ribonuc_red_lgC"/>
    <property type="match status" value="1"/>
</dbReference>
<dbReference type="GO" id="GO:0031419">
    <property type="term" value="F:cobalamin binding"/>
    <property type="evidence" value="ECO:0007669"/>
    <property type="project" value="UniProtKB-KW"/>
</dbReference>
<dbReference type="InterPro" id="IPR013344">
    <property type="entry name" value="RNR_NrdJ/NrdZ"/>
</dbReference>
<evidence type="ECO:0000256" key="11">
    <source>
        <dbReference type="ARBA" id="ARBA00024942"/>
    </source>
</evidence>
<dbReference type="eggNOG" id="COG0209">
    <property type="taxonomic scope" value="Bacteria"/>
</dbReference>
<keyword evidence="20" id="KW-1185">Reference proteome</keyword>
<keyword evidence="3 14" id="KW-0846">Cobalamin</keyword>
<gene>
    <name evidence="19" type="ordered locus">Hore_22200</name>
</gene>
<feature type="domain" description="TSCPD" evidence="18">
    <location>
        <begin position="577"/>
        <end position="680"/>
    </location>
</feature>
<comment type="function">
    <text evidence="12 14">Catalyzes the reduction of ribonucleotides to deoxyribonucleotides. May function to provide a pool of deoxyribonucleotide precursors for DNA repair during oxygen limitation and/or for immediate growth after restoration of oxygen.</text>
</comment>
<dbReference type="InterPro" id="IPR050862">
    <property type="entry name" value="RdRp_reductase_class-2"/>
</dbReference>
<comment type="function">
    <text evidence="11">Provides the precursors necessary for DNA synthesis. Catalyzes the biosynthesis of deoxyribonucleotides from the corresponding ribonucleotides.</text>
</comment>
<dbReference type="PANTHER" id="PTHR43371">
    <property type="entry name" value="VITAMIN B12-DEPENDENT RIBONUCLEOTIDE REDUCTASE"/>
    <property type="match status" value="1"/>
</dbReference>
<dbReference type="KEGG" id="hor:Hore_22200"/>
<evidence type="ECO:0000256" key="4">
    <source>
        <dbReference type="ARBA" id="ARBA00022634"/>
    </source>
</evidence>
<evidence type="ECO:0000256" key="8">
    <source>
        <dbReference type="ARBA" id="ARBA00023116"/>
    </source>
</evidence>
<evidence type="ECO:0000256" key="15">
    <source>
        <dbReference type="SAM" id="MobiDB-lite"/>
    </source>
</evidence>
<comment type="catalytic activity">
    <reaction evidence="13 14">
        <text>a 2'-deoxyribonucleoside 5'-diphosphate + [thioredoxin]-disulfide + H2O = a ribonucleoside 5'-diphosphate + [thioredoxin]-dithiol</text>
        <dbReference type="Rhea" id="RHEA:23252"/>
        <dbReference type="Rhea" id="RHEA-COMP:10698"/>
        <dbReference type="Rhea" id="RHEA-COMP:10700"/>
        <dbReference type="ChEBI" id="CHEBI:15377"/>
        <dbReference type="ChEBI" id="CHEBI:29950"/>
        <dbReference type="ChEBI" id="CHEBI:50058"/>
        <dbReference type="ChEBI" id="CHEBI:57930"/>
        <dbReference type="ChEBI" id="CHEBI:73316"/>
        <dbReference type="EC" id="1.17.4.1"/>
    </reaction>
</comment>
<evidence type="ECO:0000256" key="13">
    <source>
        <dbReference type="ARBA" id="ARBA00047754"/>
    </source>
</evidence>
<dbReference type="InterPro" id="IPR008926">
    <property type="entry name" value="RNR_R1-su_N"/>
</dbReference>
<dbReference type="SUPFAM" id="SSF48168">
    <property type="entry name" value="R1 subunit of ribonucleotide reductase, N-terminal domain"/>
    <property type="match status" value="1"/>
</dbReference>
<evidence type="ECO:0000256" key="2">
    <source>
        <dbReference type="ARBA" id="ARBA00007405"/>
    </source>
</evidence>
<feature type="region of interest" description="Disordered" evidence="15">
    <location>
        <begin position="699"/>
        <end position="739"/>
    </location>
</feature>
<dbReference type="STRING" id="373903.Hore_22200"/>
<evidence type="ECO:0000256" key="3">
    <source>
        <dbReference type="ARBA" id="ARBA00022628"/>
    </source>
</evidence>
<dbReference type="InterPro" id="IPR000788">
    <property type="entry name" value="RNR_lg_C"/>
</dbReference>
<feature type="domain" description="Ribonucleotide reductase large subunit N-terminal" evidence="16">
    <location>
        <begin position="5"/>
        <end position="81"/>
    </location>
</feature>
<evidence type="ECO:0000259" key="18">
    <source>
        <dbReference type="Pfam" id="PF12637"/>
    </source>
</evidence>
<dbReference type="SUPFAM" id="SSF51998">
    <property type="entry name" value="PFL-like glycyl radical enzymes"/>
    <property type="match status" value="1"/>
</dbReference>
<feature type="compositionally biased region" description="Low complexity" evidence="15">
    <location>
        <begin position="701"/>
        <end position="719"/>
    </location>
</feature>
<dbReference type="EC" id="1.17.4.1" evidence="14"/>
<dbReference type="Pfam" id="PF00317">
    <property type="entry name" value="Ribonuc_red_lgN"/>
    <property type="match status" value="1"/>
</dbReference>
<keyword evidence="5 14" id="KW-0547">Nucleotide-binding</keyword>
<protein>
    <recommendedName>
        <fullName evidence="14">Vitamin B12-dependent ribonucleotide reductase</fullName>
        <ecNumber evidence="14">1.17.4.1</ecNumber>
    </recommendedName>
</protein>
<dbReference type="GO" id="GO:0005524">
    <property type="term" value="F:ATP binding"/>
    <property type="evidence" value="ECO:0007669"/>
    <property type="project" value="UniProtKB-KW"/>
</dbReference>
<dbReference type="PANTHER" id="PTHR43371:SF1">
    <property type="entry name" value="RIBONUCLEOSIDE-DIPHOSPHATE REDUCTASE"/>
    <property type="match status" value="1"/>
</dbReference>
<sequence>MADIKLTRNAIKVLKARYLKRDASGELIETPEEMFKRVANNIASANEKYGEDPERDKEAFFNLMASLDFLPNSPTLMNADNDLQQLSACFVLPIEDSMDGIFDALKYTALIQKSGGGTGFSFSRLRPKSDIVKTTGGVASGPISFMEIFDAATNTVKQGGKRRGANMGILRVDHPDIMEFITAKADENRLNNFNISVAVTDEFMEAVKKDEEYDLVNPRSGQVVGQLRAREVFNKIVEMAHKNGEPGIIFIDEINRHNPTPHLGEIESTNPCGEQPLLPYEACNLGSINLSHMVKNEGDKPEVDFEKLENTVRTATRFLDNVIDMNRYPLEQIKEMVYSNRKIGLGVMGWSDLLIRLGIPYNSDRAVNLAEKVMKFINEISHDESHKIARKRGSFPNIEGSIYDKSMRNATTTTIAPTGSISIIAGCSSGIEPLFAINYERHVLDDTLIEVHPYFEKIARERGFYSEELMAKVAERGSIQGMSEIPEDVQKIFVTAHDIEPEWHIKMQAAFQKWVDNAVSKTVNFRHEATKEDVARVYTLAYDLKCKGVTIYRDGSRSEQVLATGRSKTYGNNGFKKRPRPKITYGTTEKTKIGCGKLYITINADDKGICEVFTTTGKGGGCHAQSEAISRLASLAIRSGISIKEITDQLKGIRCEAALIRKGVNNTSCPDAIGRAIEKFVRATDNGRLFQQNLSLATDENNSASNNSSKPGKSSKNNKTGGISLSKEDDGSSKTTTGSTCPECGYKLEHEGGCTVCRNCGFSKCG</sequence>
<dbReference type="CDD" id="cd02888">
    <property type="entry name" value="RNR_II_dimer"/>
    <property type="match status" value="1"/>
</dbReference>
<evidence type="ECO:0000259" key="16">
    <source>
        <dbReference type="Pfam" id="PF00317"/>
    </source>
</evidence>
<reference evidence="19 20" key="1">
    <citation type="journal article" date="2009" name="PLoS ONE">
        <title>Genome analysis of the anaerobic thermohalophilic bacterium Halothermothrix orenii.</title>
        <authorList>
            <person name="Mavromatis K."/>
            <person name="Ivanova N."/>
            <person name="Anderson I."/>
            <person name="Lykidis A."/>
            <person name="Hooper S.D."/>
            <person name="Sun H."/>
            <person name="Kunin V."/>
            <person name="Lapidus A."/>
            <person name="Hugenholtz P."/>
            <person name="Patel B."/>
            <person name="Kyrpides N.C."/>
        </authorList>
    </citation>
    <scope>NUCLEOTIDE SEQUENCE [LARGE SCALE GENOMIC DNA]</scope>
    <source>
        <strain evidence="20">H 168 / OCM 544 / DSM 9562</strain>
    </source>
</reference>
<dbReference type="Proteomes" id="UP000000719">
    <property type="component" value="Chromosome"/>
</dbReference>
<keyword evidence="4 14" id="KW-0237">DNA synthesis</keyword>
<feature type="domain" description="Ribonucleotide reductase large subunit C-terminal" evidence="17">
    <location>
        <begin position="87"/>
        <end position="406"/>
    </location>
</feature>
<dbReference type="AlphaFoldDB" id="B8D0M9"/>
<evidence type="ECO:0000259" key="17">
    <source>
        <dbReference type="Pfam" id="PF02867"/>
    </source>
</evidence>
<proteinExistence type="inferred from homology"/>
<evidence type="ECO:0000256" key="12">
    <source>
        <dbReference type="ARBA" id="ARBA00025437"/>
    </source>
</evidence>
<evidence type="ECO:0000256" key="5">
    <source>
        <dbReference type="ARBA" id="ARBA00022741"/>
    </source>
</evidence>
<dbReference type="NCBIfam" id="NF006417">
    <property type="entry name" value="PRK08665.1"/>
    <property type="match status" value="1"/>
</dbReference>
<dbReference type="NCBIfam" id="TIGR02504">
    <property type="entry name" value="NrdJ_Z"/>
    <property type="match status" value="1"/>
</dbReference>
<comment type="similarity">
    <text evidence="2 14">Belongs to the ribonucleoside diphosphate reductase class-2 family.</text>
</comment>
<evidence type="ECO:0000256" key="10">
    <source>
        <dbReference type="ARBA" id="ARBA00023285"/>
    </source>
</evidence>
<evidence type="ECO:0000256" key="14">
    <source>
        <dbReference type="RuleBase" id="RU364064"/>
    </source>
</evidence>
<evidence type="ECO:0000313" key="20">
    <source>
        <dbReference type="Proteomes" id="UP000000719"/>
    </source>
</evidence>
<keyword evidence="7 14" id="KW-0560">Oxidoreductase</keyword>
<organism evidence="19 20">
    <name type="scientific">Halothermothrix orenii (strain H 168 / OCM 544 / DSM 9562)</name>
    <dbReference type="NCBI Taxonomy" id="373903"/>
    <lineage>
        <taxon>Bacteria</taxon>
        <taxon>Bacillati</taxon>
        <taxon>Bacillota</taxon>
        <taxon>Clostridia</taxon>
        <taxon>Halanaerobiales</taxon>
        <taxon>Halothermotrichaceae</taxon>
        <taxon>Halothermothrix</taxon>
    </lineage>
</organism>
<evidence type="ECO:0000313" key="19">
    <source>
        <dbReference type="EMBL" id="ACL70965.1"/>
    </source>
</evidence>
<name>B8D0M9_HALOH</name>
<dbReference type="UniPathway" id="UPA00326"/>
<evidence type="ECO:0000256" key="6">
    <source>
        <dbReference type="ARBA" id="ARBA00022840"/>
    </source>
</evidence>
<dbReference type="HOGENOM" id="CLU_000404_2_0_9"/>
<dbReference type="GO" id="GO:0004748">
    <property type="term" value="F:ribonucleoside-diphosphate reductase activity, thioredoxin disulfide as acceptor"/>
    <property type="evidence" value="ECO:0007669"/>
    <property type="project" value="UniProtKB-EC"/>
</dbReference>
<keyword evidence="10 14" id="KW-0170">Cobalt</keyword>
<dbReference type="FunFam" id="3.20.70.20:FF:000018">
    <property type="entry name" value="Vitamin B12-dependent ribonucleotide reductase"/>
    <property type="match status" value="1"/>
</dbReference>
<dbReference type="EMBL" id="CP001098">
    <property type="protein sequence ID" value="ACL70965.1"/>
    <property type="molecule type" value="Genomic_DNA"/>
</dbReference>
<evidence type="ECO:0000256" key="9">
    <source>
        <dbReference type="ARBA" id="ARBA00023157"/>
    </source>
</evidence>
<dbReference type="InterPro" id="IPR013509">
    <property type="entry name" value="RNR_lsu_N"/>
</dbReference>
<accession>B8D0M9</accession>
<dbReference type="GO" id="GO:0071897">
    <property type="term" value="P:DNA biosynthetic process"/>
    <property type="evidence" value="ECO:0007669"/>
    <property type="project" value="UniProtKB-KW"/>
</dbReference>
<keyword evidence="6" id="KW-0067">ATP-binding</keyword>
<keyword evidence="9" id="KW-1015">Disulfide bond</keyword>
<dbReference type="Gene3D" id="3.20.70.20">
    <property type="match status" value="1"/>
</dbReference>
<evidence type="ECO:0000256" key="1">
    <source>
        <dbReference type="ARBA" id="ARBA00001922"/>
    </source>
</evidence>